<evidence type="ECO:0000256" key="1">
    <source>
        <dbReference type="SAM" id="MobiDB-lite"/>
    </source>
</evidence>
<gene>
    <name evidence="2" type="ORF">H6P81_018681</name>
</gene>
<name>A0AAV7E5T5_ARIFI</name>
<dbReference type="EMBL" id="JAINDJ010000007">
    <property type="protein sequence ID" value="KAG9442827.1"/>
    <property type="molecule type" value="Genomic_DNA"/>
</dbReference>
<evidence type="ECO:0000313" key="3">
    <source>
        <dbReference type="Proteomes" id="UP000825729"/>
    </source>
</evidence>
<dbReference type="Proteomes" id="UP000825729">
    <property type="component" value="Unassembled WGS sequence"/>
</dbReference>
<comment type="caution">
    <text evidence="2">The sequence shown here is derived from an EMBL/GenBank/DDBJ whole genome shotgun (WGS) entry which is preliminary data.</text>
</comment>
<keyword evidence="3" id="KW-1185">Reference proteome</keyword>
<reference evidence="2 3" key="1">
    <citation type="submission" date="2021-07" db="EMBL/GenBank/DDBJ databases">
        <title>The Aristolochia fimbriata genome: insights into angiosperm evolution, floral development and chemical biosynthesis.</title>
        <authorList>
            <person name="Jiao Y."/>
        </authorList>
    </citation>
    <scope>NUCLEOTIDE SEQUENCE [LARGE SCALE GENOMIC DNA]</scope>
    <source>
        <strain evidence="2">IBCAS-2021</strain>
        <tissue evidence="2">Leaf</tissue>
    </source>
</reference>
<organism evidence="2 3">
    <name type="scientific">Aristolochia fimbriata</name>
    <name type="common">White veined hardy Dutchman's pipe vine</name>
    <dbReference type="NCBI Taxonomy" id="158543"/>
    <lineage>
        <taxon>Eukaryota</taxon>
        <taxon>Viridiplantae</taxon>
        <taxon>Streptophyta</taxon>
        <taxon>Embryophyta</taxon>
        <taxon>Tracheophyta</taxon>
        <taxon>Spermatophyta</taxon>
        <taxon>Magnoliopsida</taxon>
        <taxon>Magnoliidae</taxon>
        <taxon>Piperales</taxon>
        <taxon>Aristolochiaceae</taxon>
        <taxon>Aristolochia</taxon>
    </lineage>
</organism>
<feature type="region of interest" description="Disordered" evidence="1">
    <location>
        <begin position="242"/>
        <end position="261"/>
    </location>
</feature>
<accession>A0AAV7E5T5</accession>
<dbReference type="AlphaFoldDB" id="A0AAV7E5T5"/>
<proteinExistence type="predicted"/>
<evidence type="ECO:0000313" key="2">
    <source>
        <dbReference type="EMBL" id="KAG9442827.1"/>
    </source>
</evidence>
<protein>
    <submittedName>
        <fullName evidence="2">Uncharacterized protein</fullName>
    </submittedName>
</protein>
<sequence length="317" mass="34222">MLHTKVDGVPYGPPCHGPMVLGWLEVKASERLLMVREKAERGTGHSFVCVSEGRGGAGRGGAGEKKKYGVSDRESCHVGDAPAVGAPRSWEGPLYASDGPRGLSRPRLDNDDRNYFGFKGCCPLSSSFLATATNSNCVQRTTTGLYGPPDALDASVSAIFFLTSYWSSGNLLGVVAGREHVFVSSDNIKHWKRGESEGLFTNFRTLRMESGFHDGSFGQLCSVLFRVERGSNTLWETLDGRECGEGPNAPHPTLSVPTGYRVPTRNPPSTSHMVGNHYYSSSLPPPVSPFPTPLFCPIMRQQGKGRIGGSATTMQHL</sequence>